<gene>
    <name evidence="2" type="ORF">ACFPOD_17435</name>
</gene>
<keyword evidence="1" id="KW-0812">Transmembrane</keyword>
<reference evidence="3" key="1">
    <citation type="journal article" date="2019" name="Int. J. Syst. Evol. Microbiol.">
        <title>The Global Catalogue of Microorganisms (GCM) 10K type strain sequencing project: providing services to taxonomists for standard genome sequencing and annotation.</title>
        <authorList>
            <consortium name="The Broad Institute Genomics Platform"/>
            <consortium name="The Broad Institute Genome Sequencing Center for Infectious Disease"/>
            <person name="Wu L."/>
            <person name="Ma J."/>
        </authorList>
    </citation>
    <scope>NUCLEOTIDE SEQUENCE [LARGE SCALE GENOMIC DNA]</scope>
    <source>
        <strain evidence="3">JCM 3366</strain>
    </source>
</reference>
<sequence>MTATDQDFNSYYVSEIEPALARANRRRTIRMRIVVGLAALGTIGFCAIAALALVGMTNHPGALAAFALGFGGLLGAGVLYQGLTNEYKRVLTGGVCSYLGFDYKLGGFDFPLARFHPLLPRFTGAKLEDRIRGRVGDVDFELCEGKLSRKDAKWRTIMLAYSFSKPFKGETCVVADTDWIGNAIERLRQAGERVRLESSQFEERFEVFSTDQLEARYLLTPRFMEQILELTQRFNNKRGVALAFHESQLLIAIRIGSMARRFEIGNVFGEVRDGKERAYKILTELNLVTDIVSVLGLAGSRPAEAIQGKGVAG</sequence>
<protein>
    <submittedName>
        <fullName evidence="2">DUF3137 domain-containing protein</fullName>
    </submittedName>
</protein>
<organism evidence="2 3">
    <name type="scientific">Nitratireductor kimnyeongensis</name>
    <dbReference type="NCBI Taxonomy" id="430679"/>
    <lineage>
        <taxon>Bacteria</taxon>
        <taxon>Pseudomonadati</taxon>
        <taxon>Pseudomonadota</taxon>
        <taxon>Alphaproteobacteria</taxon>
        <taxon>Hyphomicrobiales</taxon>
        <taxon>Phyllobacteriaceae</taxon>
        <taxon>Nitratireductor</taxon>
    </lineage>
</organism>
<proteinExistence type="predicted"/>
<accession>A0ABW0TBS5</accession>
<evidence type="ECO:0000313" key="3">
    <source>
        <dbReference type="Proteomes" id="UP001596107"/>
    </source>
</evidence>
<dbReference type="InterPro" id="IPR021484">
    <property type="entry name" value="DUF3137"/>
</dbReference>
<keyword evidence="1" id="KW-1133">Transmembrane helix</keyword>
<keyword evidence="3" id="KW-1185">Reference proteome</keyword>
<dbReference type="RefSeq" id="WP_223022030.1">
    <property type="nucleotide sequence ID" value="NZ_CP078143.1"/>
</dbReference>
<feature type="transmembrane region" description="Helical" evidence="1">
    <location>
        <begin position="33"/>
        <end position="56"/>
    </location>
</feature>
<evidence type="ECO:0000256" key="1">
    <source>
        <dbReference type="SAM" id="Phobius"/>
    </source>
</evidence>
<comment type="caution">
    <text evidence="2">The sequence shown here is derived from an EMBL/GenBank/DDBJ whole genome shotgun (WGS) entry which is preliminary data.</text>
</comment>
<dbReference type="EMBL" id="JBHSNB010000004">
    <property type="protein sequence ID" value="MFC5586900.1"/>
    <property type="molecule type" value="Genomic_DNA"/>
</dbReference>
<evidence type="ECO:0000313" key="2">
    <source>
        <dbReference type="EMBL" id="MFC5586900.1"/>
    </source>
</evidence>
<feature type="transmembrane region" description="Helical" evidence="1">
    <location>
        <begin position="62"/>
        <end position="80"/>
    </location>
</feature>
<keyword evidence="1" id="KW-0472">Membrane</keyword>
<name>A0ABW0TBS5_9HYPH</name>
<dbReference type="Proteomes" id="UP001596107">
    <property type="component" value="Unassembled WGS sequence"/>
</dbReference>
<dbReference type="Pfam" id="PF11335">
    <property type="entry name" value="DUF3137"/>
    <property type="match status" value="1"/>
</dbReference>